<dbReference type="EMBL" id="HBIR01045963">
    <property type="protein sequence ID" value="CAE0579971.1"/>
    <property type="molecule type" value="Transcribed_RNA"/>
</dbReference>
<evidence type="ECO:0000313" key="2">
    <source>
        <dbReference type="EMBL" id="CAE0579971.1"/>
    </source>
</evidence>
<organism evidence="2">
    <name type="scientific">Emiliania huxleyi</name>
    <name type="common">Coccolithophore</name>
    <name type="synonym">Pontosphaera huxleyi</name>
    <dbReference type="NCBI Taxonomy" id="2903"/>
    <lineage>
        <taxon>Eukaryota</taxon>
        <taxon>Haptista</taxon>
        <taxon>Haptophyta</taxon>
        <taxon>Prymnesiophyceae</taxon>
        <taxon>Isochrysidales</taxon>
        <taxon>Noelaerhabdaceae</taxon>
        <taxon>Emiliania</taxon>
    </lineage>
</organism>
<protein>
    <submittedName>
        <fullName evidence="2">Uncharacterized protein</fullName>
    </submittedName>
</protein>
<proteinExistence type="predicted"/>
<keyword evidence="1" id="KW-1133">Transmembrane helix</keyword>
<feature type="transmembrane region" description="Helical" evidence="1">
    <location>
        <begin position="156"/>
        <end position="178"/>
    </location>
</feature>
<gene>
    <name evidence="2" type="ORF">EHUX00137_LOCUS35888</name>
</gene>
<reference evidence="2" key="1">
    <citation type="submission" date="2021-01" db="EMBL/GenBank/DDBJ databases">
        <authorList>
            <person name="Corre E."/>
            <person name="Pelletier E."/>
            <person name="Niang G."/>
            <person name="Scheremetjew M."/>
            <person name="Finn R."/>
            <person name="Kale V."/>
            <person name="Holt S."/>
            <person name="Cochrane G."/>
            <person name="Meng A."/>
            <person name="Brown T."/>
            <person name="Cohen L."/>
        </authorList>
    </citation>
    <scope>NUCLEOTIDE SEQUENCE</scope>
    <source>
        <strain evidence="2">379</strain>
    </source>
</reference>
<evidence type="ECO:0000256" key="1">
    <source>
        <dbReference type="SAM" id="Phobius"/>
    </source>
</evidence>
<accession>A0A7S3TBX6</accession>
<keyword evidence="1" id="KW-0812">Transmembrane</keyword>
<dbReference type="AlphaFoldDB" id="A0A7S3TBX6"/>
<name>A0A7S3TBX6_EMIHU</name>
<sequence length="200" mass="21062">MASVRRHCGTAEIWGDMGRYGEARPSPHPLCRAASGCSPRSTRGRWCVGRWCAQGVSAAPGVVILLVVSVLTLLGCYFAGAMQPARRACVSCSLFVLFCALACCLLALPFSSCLPPPASPSSVAATLLFLSCYPRQTDEWRDYAGPTDASPLLRSLFALLLFLTALAGPIAIAATHLAPPQRIDWPPPLSACKEEAGGAA</sequence>
<feature type="transmembrane region" description="Helical" evidence="1">
    <location>
        <begin position="58"/>
        <end position="80"/>
    </location>
</feature>
<keyword evidence="1" id="KW-0472">Membrane</keyword>
<feature type="transmembrane region" description="Helical" evidence="1">
    <location>
        <begin position="92"/>
        <end position="110"/>
    </location>
</feature>